<sequence>MTTAHKITLAVALALLVVLGYVGHEWLQEHDARMQAESVAKSADKDKQQAAQQIDAIQKRMDARDTADAKQQSQTADLIKSVQTLAQIKQQLPQYITLPSAPQQITAQQASTINAAKLPDAPTVQAGDFMVSQADAKPVFDKLAQCSADEQSLSTCKADRDDEHTQLAASQRQLADEQKESAAWEKAAKGGSLLHRLAIHARDIGIGAAVGYAAAKASK</sequence>
<keyword evidence="1" id="KW-0175">Coiled coil</keyword>
<proteinExistence type="predicted"/>
<evidence type="ECO:0000256" key="1">
    <source>
        <dbReference type="SAM" id="Coils"/>
    </source>
</evidence>
<reference evidence="2 3" key="1">
    <citation type="submission" date="2020-08" db="EMBL/GenBank/DDBJ databases">
        <title>Edaphobacter telluris sp. nov. and Acidobacterium dinghuensis sp. nov., two acidobacteria isolated from forest soil.</title>
        <authorList>
            <person name="Fu J."/>
            <person name="Qiu L."/>
        </authorList>
    </citation>
    <scope>NUCLEOTIDE SEQUENCE [LARGE SCALE GENOMIC DNA]</scope>
    <source>
        <strain evidence="2">4Y35</strain>
    </source>
</reference>
<name>A0A7G8BPP6_9BACT</name>
<keyword evidence="3" id="KW-1185">Reference proteome</keyword>
<evidence type="ECO:0000313" key="3">
    <source>
        <dbReference type="Proteomes" id="UP000515312"/>
    </source>
</evidence>
<protein>
    <submittedName>
        <fullName evidence="2">Uncharacterized protein</fullName>
    </submittedName>
</protein>
<dbReference type="RefSeq" id="WP_186746739.1">
    <property type="nucleotide sequence ID" value="NZ_CP060394.1"/>
</dbReference>
<dbReference type="AlphaFoldDB" id="A0A7G8BPP6"/>
<organism evidence="2 3">
    <name type="scientific">Alloacidobacterium dinghuense</name>
    <dbReference type="NCBI Taxonomy" id="2763107"/>
    <lineage>
        <taxon>Bacteria</taxon>
        <taxon>Pseudomonadati</taxon>
        <taxon>Acidobacteriota</taxon>
        <taxon>Terriglobia</taxon>
        <taxon>Terriglobales</taxon>
        <taxon>Acidobacteriaceae</taxon>
        <taxon>Alloacidobacterium</taxon>
    </lineage>
</organism>
<feature type="coiled-coil region" evidence="1">
    <location>
        <begin position="160"/>
        <end position="187"/>
    </location>
</feature>
<dbReference type="EMBL" id="CP060394">
    <property type="protein sequence ID" value="QNI34516.1"/>
    <property type="molecule type" value="Genomic_DNA"/>
</dbReference>
<dbReference type="Proteomes" id="UP000515312">
    <property type="component" value="Chromosome"/>
</dbReference>
<gene>
    <name evidence="2" type="ORF">H7849_11835</name>
</gene>
<evidence type="ECO:0000313" key="2">
    <source>
        <dbReference type="EMBL" id="QNI34516.1"/>
    </source>
</evidence>
<accession>A0A7G8BPP6</accession>
<dbReference type="KEGG" id="adin:H7849_11835"/>